<dbReference type="Proteomes" id="UP000245626">
    <property type="component" value="Unassembled WGS sequence"/>
</dbReference>
<proteinExistence type="predicted"/>
<evidence type="ECO:0000313" key="1">
    <source>
        <dbReference type="EMBL" id="PWN51774.1"/>
    </source>
</evidence>
<keyword evidence="2" id="KW-1185">Reference proteome</keyword>
<sequence length="527" mass="58823">MVSFNCDGCGDVVKKPKLIQHFNKCWAPVTCLDCSLQFNSPEEFKPHNTCISEAEKYQKSVYKGPGKKGKQQNNGQQNQNRSPEKEGFQQQQQQQQNGSSDTTAMQAEVETKVEEVKARGSPVKEKVEQKQEEKDKKKDKKDKKGKKEVEEGEKKRKRDAGEKEEGEGSSKTGENSQAASKSSEKDPEEEARREAKRAKKEKKKAKKAEAKEGEDGDEDEEDEDEDESQVADAAAAADSRFDTSAFDEKDLAGGGSGSSDEGDELGGEQEEEEEEEEGEHDQDDPLAPKEKVLKPLSEKELEAFKKKQSKLGIIYISRIPPGMTPAKVRHILSNFGEVGRIYLQAGGNVKGKRRGSSANYTEGWVEFLSKRVAKAAADMLNAQPIGSLGSSSGKRGSGSGKMGKTNKRWKDDVWTMKYLKGFKWHMLSEQMAAERASHTARLRTELSQSAFEQKDYLKKVERARVKAEKAEKKRKRAEKNGEVAPASKEESGEGDKIRTFKQREPVLKDVRDQREKAEKESKKASST</sequence>
<name>A0ACD0P1G0_9BASI</name>
<protein>
    <submittedName>
        <fullName evidence="1">Uncharacterized protein</fullName>
    </submittedName>
</protein>
<accession>A0ACD0P1G0</accession>
<reference evidence="1 2" key="1">
    <citation type="journal article" date="2018" name="Mol. Biol. Evol.">
        <title>Broad Genomic Sampling Reveals a Smut Pathogenic Ancestry of the Fungal Clade Ustilaginomycotina.</title>
        <authorList>
            <person name="Kijpornyongpan T."/>
            <person name="Mondo S.J."/>
            <person name="Barry K."/>
            <person name="Sandor L."/>
            <person name="Lee J."/>
            <person name="Lipzen A."/>
            <person name="Pangilinan J."/>
            <person name="LaButti K."/>
            <person name="Hainaut M."/>
            <person name="Henrissat B."/>
            <person name="Grigoriev I.V."/>
            <person name="Spatafora J.W."/>
            <person name="Aime M.C."/>
        </authorList>
    </citation>
    <scope>NUCLEOTIDE SEQUENCE [LARGE SCALE GENOMIC DNA]</scope>
    <source>
        <strain evidence="1 2">SA 807</strain>
    </source>
</reference>
<dbReference type="EMBL" id="KZ819818">
    <property type="protein sequence ID" value="PWN51774.1"/>
    <property type="molecule type" value="Genomic_DNA"/>
</dbReference>
<gene>
    <name evidence="1" type="ORF">IE53DRAFT_385869</name>
</gene>
<evidence type="ECO:0000313" key="2">
    <source>
        <dbReference type="Proteomes" id="UP000245626"/>
    </source>
</evidence>
<organism evidence="1 2">
    <name type="scientific">Violaceomyces palustris</name>
    <dbReference type="NCBI Taxonomy" id="1673888"/>
    <lineage>
        <taxon>Eukaryota</taxon>
        <taxon>Fungi</taxon>
        <taxon>Dikarya</taxon>
        <taxon>Basidiomycota</taxon>
        <taxon>Ustilaginomycotina</taxon>
        <taxon>Ustilaginomycetes</taxon>
        <taxon>Violaceomycetales</taxon>
        <taxon>Violaceomycetaceae</taxon>
        <taxon>Violaceomyces</taxon>
    </lineage>
</organism>